<dbReference type="EMBL" id="JAKKUT010000008">
    <property type="protein sequence ID" value="MDG2992243.1"/>
    <property type="molecule type" value="Genomic_DNA"/>
</dbReference>
<feature type="transmembrane region" description="Helical" evidence="4">
    <location>
        <begin position="12"/>
        <end position="35"/>
    </location>
</feature>
<comment type="caution">
    <text evidence="6">The sequence shown here is derived from an EMBL/GenBank/DDBJ whole genome shotgun (WGS) entry which is preliminary data.</text>
</comment>
<dbReference type="InterPro" id="IPR050465">
    <property type="entry name" value="UPF0194_transport"/>
</dbReference>
<evidence type="ECO:0000256" key="3">
    <source>
        <dbReference type="SAM" id="Coils"/>
    </source>
</evidence>
<keyword evidence="7" id="KW-1185">Reference proteome</keyword>
<evidence type="ECO:0000256" key="1">
    <source>
        <dbReference type="ARBA" id="ARBA00004196"/>
    </source>
</evidence>
<keyword evidence="4" id="KW-0812">Transmembrane</keyword>
<keyword evidence="4" id="KW-1133">Transmembrane helix</keyword>
<dbReference type="PANTHER" id="PTHR32347">
    <property type="entry name" value="EFFLUX SYSTEM COMPONENT YKNX-RELATED"/>
    <property type="match status" value="1"/>
</dbReference>
<dbReference type="Gene3D" id="2.40.30.170">
    <property type="match status" value="1"/>
</dbReference>
<dbReference type="NCBIfam" id="TIGR02971">
    <property type="entry name" value="heterocyst_DevB"/>
    <property type="match status" value="1"/>
</dbReference>
<reference evidence="6" key="1">
    <citation type="journal article" date="2022" name="Genome Biol. Evol.">
        <title>A New Gene Family Diagnostic for Intracellular Biomineralization of Amorphous Ca Carbonates by Cyanobacteria.</title>
        <authorList>
            <person name="Benzerara K."/>
            <person name="Duprat E."/>
            <person name="Bitard-Feildel T."/>
            <person name="Caumes G."/>
            <person name="Cassier-Chauvat C."/>
            <person name="Chauvat F."/>
            <person name="Dezi M."/>
            <person name="Diop S.I."/>
            <person name="Gaschignard G."/>
            <person name="Gorgen S."/>
            <person name="Gugger M."/>
            <person name="Lopez-Garcia P."/>
            <person name="Millet M."/>
            <person name="Skouri-Panet F."/>
            <person name="Moreira D."/>
            <person name="Callebaut I."/>
        </authorList>
    </citation>
    <scope>NUCLEOTIDE SEQUENCE</scope>
    <source>
        <strain evidence="6">G9</strain>
    </source>
</reference>
<dbReference type="RefSeq" id="WP_277868163.1">
    <property type="nucleotide sequence ID" value="NZ_JAKKUT010000008.1"/>
</dbReference>
<protein>
    <submittedName>
        <fullName evidence="6">ABC exporter membrane fusion protein</fullName>
    </submittedName>
</protein>
<keyword evidence="4" id="KW-0472">Membrane</keyword>
<dbReference type="InterPro" id="IPR058624">
    <property type="entry name" value="MdtA-like_HH"/>
</dbReference>
<dbReference type="Proteomes" id="UP001154265">
    <property type="component" value="Unassembled WGS sequence"/>
</dbReference>
<sequence length="396" mass="43344">MEQRFPFKLGNRWVMTGAIALGVLSLVGAMSYVVFFRGNPSTSSDGTEEIVEVLQTDYVTALGRIEPEGEVITIAAPANERVGQLLVQEGDIVSSGQAIAYLESYPERLAERDLAASQLTEARAQLDAETLVGNAQIQEARARREQVNDPKIAAIAAQQATIQRIAAELDSAQREYQRFLELHDAGAVSLQDLDDRTVIVRSREEELRNAQANLTRLQQERRTDIENANAQLQAAQANLTRSQVMAQVASATSNLQLAQARLDRTIIRAPRKGQILKIHAKEGESVTDQGIAQLGNTAQMYVVAEVYETDMPRIRTGQRATVTSMALPESLTGSVAHLGLLVDKNDVLDTDPAAKTDVRVVEVKIRLDRSEPVAGLTNMQVEVRIDPNTATTQIQP</sequence>
<feature type="coiled-coil region" evidence="3">
    <location>
        <begin position="155"/>
        <end position="245"/>
    </location>
</feature>
<dbReference type="InterPro" id="IPR014315">
    <property type="entry name" value="ABC_heterocyst_DevB"/>
</dbReference>
<organism evidence="6 7">
    <name type="scientific">Candidatus Synechococcus calcipolaris G9</name>
    <dbReference type="NCBI Taxonomy" id="1497997"/>
    <lineage>
        <taxon>Bacteria</taxon>
        <taxon>Bacillati</taxon>
        <taxon>Cyanobacteriota</taxon>
        <taxon>Cyanophyceae</taxon>
        <taxon>Synechococcales</taxon>
        <taxon>Synechococcaceae</taxon>
        <taxon>Synechococcus</taxon>
    </lineage>
</organism>
<reference evidence="6" key="2">
    <citation type="submission" date="2022-01" db="EMBL/GenBank/DDBJ databases">
        <authorList>
            <person name="Zivanovic Y."/>
            <person name="Moreira D."/>
            <person name="Lopez-Garcia P."/>
        </authorList>
    </citation>
    <scope>NUCLEOTIDE SEQUENCE</scope>
    <source>
        <strain evidence="6">G9</strain>
    </source>
</reference>
<evidence type="ECO:0000313" key="6">
    <source>
        <dbReference type="EMBL" id="MDG2992243.1"/>
    </source>
</evidence>
<name>A0ABT6F322_9SYNE</name>
<evidence type="ECO:0000259" key="5">
    <source>
        <dbReference type="Pfam" id="PF25876"/>
    </source>
</evidence>
<proteinExistence type="predicted"/>
<dbReference type="PANTHER" id="PTHR32347:SF27">
    <property type="entry name" value="RND EFFLUX PUMP MEMBRANE FUSION PROTEIN BARREL-SANDWICH DOMAIN-CONTAINING PROTEIN"/>
    <property type="match status" value="1"/>
</dbReference>
<dbReference type="Pfam" id="PF25876">
    <property type="entry name" value="HH_MFP_RND"/>
    <property type="match status" value="1"/>
</dbReference>
<dbReference type="PRINTS" id="PR01490">
    <property type="entry name" value="RTXTOXIND"/>
</dbReference>
<evidence type="ECO:0000313" key="7">
    <source>
        <dbReference type="Proteomes" id="UP001154265"/>
    </source>
</evidence>
<accession>A0ABT6F322</accession>
<keyword evidence="2 3" id="KW-0175">Coiled coil</keyword>
<feature type="domain" description="Multidrug resistance protein MdtA-like alpha-helical hairpin" evidence="5">
    <location>
        <begin position="157"/>
        <end position="215"/>
    </location>
</feature>
<dbReference type="SUPFAM" id="SSF111369">
    <property type="entry name" value="HlyD-like secretion proteins"/>
    <property type="match status" value="2"/>
</dbReference>
<evidence type="ECO:0000256" key="2">
    <source>
        <dbReference type="ARBA" id="ARBA00023054"/>
    </source>
</evidence>
<gene>
    <name evidence="6" type="ORF">L3556_15090</name>
</gene>
<evidence type="ECO:0000256" key="4">
    <source>
        <dbReference type="SAM" id="Phobius"/>
    </source>
</evidence>
<comment type="subcellular location">
    <subcellularLocation>
        <location evidence="1">Cell envelope</location>
    </subcellularLocation>
</comment>